<evidence type="ECO:0000256" key="1">
    <source>
        <dbReference type="SAM" id="Phobius"/>
    </source>
</evidence>
<keyword evidence="3" id="KW-1185">Reference proteome</keyword>
<organism evidence="2 3">
    <name type="scientific">Streptococcus phage 2167</name>
    <dbReference type="NCBI Taxonomy" id="870475"/>
    <lineage>
        <taxon>Viruses</taxon>
        <taxon>Duplodnaviria</taxon>
        <taxon>Heunggongvirae</taxon>
        <taxon>Uroviricota</taxon>
        <taxon>Caudoviricetes</taxon>
        <taxon>Ferrettivirinae</taxon>
        <taxon>Hinxtonvirus</taxon>
        <taxon>Hinxtonvirus hv2167</taxon>
    </lineage>
</organism>
<keyword evidence="1" id="KW-0472">Membrane</keyword>
<dbReference type="Proteomes" id="UP000351028">
    <property type="component" value="Segment"/>
</dbReference>
<sequence length="124" mass="14254">MKERRQRLRKSGAFGGQRVRYFKILCIVLFASLLVACHQISSGTVVDKYIDEPHTTFIPVINGKSSVLVPTRTKRKYILVVSGFTGNKQVEERFEVTANEYKHYEIGNTFIQDAVLENKEEDKE</sequence>
<proteinExistence type="predicted"/>
<name>E8ZE14_9CAUD</name>
<reference evidence="3" key="1">
    <citation type="journal article" date="2011" name="Science">
        <title>Rapid pneumococcal evolution in response to clinical interventions.</title>
        <authorList>
            <person name="Croucher N.J."/>
            <person name="Harris S.R."/>
            <person name="Fraser C."/>
            <person name="Quail M.A."/>
            <person name="Burton J."/>
            <person name="Van der Linden M."/>
            <person name="McGee L."/>
            <person name="Von Gottberg A."/>
            <person name="Song J.H."/>
            <person name="Ko K.S."/>
            <person name="Pichon B."/>
            <person name="Baker S."/>
            <person name="Parry C.M."/>
            <person name="Lambertsen L.M."/>
            <person name="Shahinas D."/>
            <person name="Pillai D.R."/>
            <person name="Mitchell T.J."/>
            <person name="Dougan G."/>
            <person name="Tomasz A."/>
            <person name="Klugman K.P."/>
            <person name="Parkhill J."/>
            <person name="Hanage W.P."/>
            <person name="Bentley S.D."/>
        </authorList>
    </citation>
    <scope>NUCLEOTIDE SEQUENCE [LARGE SCALE GENOMIC DNA]</scope>
</reference>
<evidence type="ECO:0000313" key="3">
    <source>
        <dbReference type="Proteomes" id="UP000351028"/>
    </source>
</evidence>
<accession>E8ZE14</accession>
<dbReference type="EMBL" id="FR671411">
    <property type="protein sequence ID" value="CBW39255.1"/>
    <property type="molecule type" value="Genomic_DNA"/>
</dbReference>
<protein>
    <submittedName>
        <fullName evidence="2">Phage protein</fullName>
    </submittedName>
</protein>
<keyword evidence="1" id="KW-0812">Transmembrane</keyword>
<evidence type="ECO:0000313" key="2">
    <source>
        <dbReference type="EMBL" id="CBW39255.1"/>
    </source>
</evidence>
<keyword evidence="1" id="KW-1133">Transmembrane helix</keyword>
<feature type="transmembrane region" description="Helical" evidence="1">
    <location>
        <begin position="21"/>
        <end position="41"/>
    </location>
</feature>